<organism evidence="2 3">
    <name type="scientific">Candidatus Segetimicrobium genomatis</name>
    <dbReference type="NCBI Taxonomy" id="2569760"/>
    <lineage>
        <taxon>Bacteria</taxon>
        <taxon>Bacillati</taxon>
        <taxon>Candidatus Sysuimicrobiota</taxon>
        <taxon>Candidatus Sysuimicrobiia</taxon>
        <taxon>Candidatus Sysuimicrobiales</taxon>
        <taxon>Candidatus Segetimicrobiaceae</taxon>
        <taxon>Candidatus Segetimicrobium</taxon>
    </lineage>
</organism>
<feature type="non-terminal residue" evidence="2">
    <location>
        <position position="169"/>
    </location>
</feature>
<dbReference type="InterPro" id="IPR029058">
    <property type="entry name" value="AB_hydrolase_fold"/>
</dbReference>
<comment type="caution">
    <text evidence="2">The sequence shown here is derived from an EMBL/GenBank/DDBJ whole genome shotgun (WGS) entry which is preliminary data.</text>
</comment>
<dbReference type="AlphaFoldDB" id="A0A537LK93"/>
<feature type="domain" description="Xaa-Pro dipeptidyl-peptidase-like" evidence="1">
    <location>
        <begin position="96"/>
        <end position="154"/>
    </location>
</feature>
<accession>A0A537LK93</accession>
<name>A0A537LK93_9BACT</name>
<dbReference type="Pfam" id="PF02129">
    <property type="entry name" value="Peptidase_S15"/>
    <property type="match status" value="1"/>
</dbReference>
<dbReference type="Proteomes" id="UP000315217">
    <property type="component" value="Unassembled WGS sequence"/>
</dbReference>
<dbReference type="InterPro" id="IPR000383">
    <property type="entry name" value="Xaa-Pro-like_dom"/>
</dbReference>
<evidence type="ECO:0000313" key="3">
    <source>
        <dbReference type="Proteomes" id="UP000315217"/>
    </source>
</evidence>
<sequence length="169" mass="18304">MAASRHLFSPSRSNGALPHPSTLYDAPACSSSGWSQAVYVKEGAENFPPKKTLKGSEGLAMTPQLADILGPIQASLPDPLPASEIRCDTVWVPMRDGIRLATDILRASHLRSGPTIAIRTPYGRRGHDGMVARALAQYGYVAVVQDCRGTGDSEPDTWDLYVYELEDSF</sequence>
<evidence type="ECO:0000313" key="2">
    <source>
        <dbReference type="EMBL" id="TMJ08428.1"/>
    </source>
</evidence>
<dbReference type="EMBL" id="VBAI01000195">
    <property type="protein sequence ID" value="TMJ08428.1"/>
    <property type="molecule type" value="Genomic_DNA"/>
</dbReference>
<gene>
    <name evidence="2" type="ORF">E6G98_12185</name>
</gene>
<dbReference type="Gene3D" id="3.40.50.1820">
    <property type="entry name" value="alpha/beta hydrolase"/>
    <property type="match status" value="1"/>
</dbReference>
<protein>
    <recommendedName>
        <fullName evidence="1">Xaa-Pro dipeptidyl-peptidase-like domain-containing protein</fullName>
    </recommendedName>
</protein>
<evidence type="ECO:0000259" key="1">
    <source>
        <dbReference type="Pfam" id="PF02129"/>
    </source>
</evidence>
<proteinExistence type="predicted"/>
<reference evidence="2 3" key="1">
    <citation type="journal article" date="2019" name="Nat. Microbiol.">
        <title>Mediterranean grassland soil C-N compound turnover is dependent on rainfall and depth, and is mediated by genomically divergent microorganisms.</title>
        <authorList>
            <person name="Diamond S."/>
            <person name="Andeer P.F."/>
            <person name="Li Z."/>
            <person name="Crits-Christoph A."/>
            <person name="Burstein D."/>
            <person name="Anantharaman K."/>
            <person name="Lane K.R."/>
            <person name="Thomas B.C."/>
            <person name="Pan C."/>
            <person name="Northen T.R."/>
            <person name="Banfield J.F."/>
        </authorList>
    </citation>
    <scope>NUCLEOTIDE SEQUENCE [LARGE SCALE GENOMIC DNA]</scope>
    <source>
        <strain evidence="2">NP_1</strain>
    </source>
</reference>
<dbReference type="SUPFAM" id="SSF53474">
    <property type="entry name" value="alpha/beta-Hydrolases"/>
    <property type="match status" value="1"/>
</dbReference>
<dbReference type="GO" id="GO:0016787">
    <property type="term" value="F:hydrolase activity"/>
    <property type="evidence" value="ECO:0007669"/>
    <property type="project" value="InterPro"/>
</dbReference>